<reference evidence="9 10" key="1">
    <citation type="submission" date="2024-01" db="EMBL/GenBank/DDBJ databases">
        <title>Pedobacter sp. nov., isolated from oil-contaminated soil.</title>
        <authorList>
            <person name="Le N.T.T."/>
        </authorList>
    </citation>
    <scope>NUCLEOTIDE SEQUENCE [LARGE SCALE GENOMIC DNA]</scope>
    <source>
        <strain evidence="9 10">VNH31</strain>
    </source>
</reference>
<comment type="cofactor">
    <cofactor evidence="1 7">
        <name>pyridoxal 5'-phosphate</name>
        <dbReference type="ChEBI" id="CHEBI:597326"/>
    </cofactor>
</comment>
<dbReference type="SUPFAM" id="SSF53623">
    <property type="entry name" value="MurD-like peptide ligases, catalytic domain"/>
    <property type="match status" value="1"/>
</dbReference>
<dbReference type="EMBL" id="JAZDQU010000002">
    <property type="protein sequence ID" value="MEE1885393.1"/>
    <property type="molecule type" value="Genomic_DNA"/>
</dbReference>
<dbReference type="PANTHER" id="PTHR43024:SF1">
    <property type="entry name" value="UDP-N-ACETYLMURAMOYL-TRIPEPTIDE--D-ALANYL-D-ALANINE LIGASE"/>
    <property type="match status" value="1"/>
</dbReference>
<evidence type="ECO:0000313" key="9">
    <source>
        <dbReference type="EMBL" id="MEE1885393.1"/>
    </source>
</evidence>
<dbReference type="Proteomes" id="UP001337681">
    <property type="component" value="Unassembled WGS sequence"/>
</dbReference>
<keyword evidence="5 7" id="KW-0663">Pyridoxal phosphate</keyword>
<comment type="function">
    <text evidence="7">Catalyzes the interconversion of L-alanine and D-alanine. May also act on other amino acids.</text>
</comment>
<dbReference type="InterPro" id="IPR000821">
    <property type="entry name" value="Ala_racemase"/>
</dbReference>
<dbReference type="EC" id="5.1.1.1" evidence="7"/>
<dbReference type="Pfam" id="PF00842">
    <property type="entry name" value="Ala_racemase_C"/>
    <property type="match status" value="1"/>
</dbReference>
<evidence type="ECO:0000256" key="2">
    <source>
        <dbReference type="ARBA" id="ARBA00022598"/>
    </source>
</evidence>
<dbReference type="Gene3D" id="3.20.20.10">
    <property type="entry name" value="Alanine racemase"/>
    <property type="match status" value="1"/>
</dbReference>
<comment type="pathway">
    <text evidence="7">Amino-acid biosynthesis; D-alanine biosynthesis; D-alanine from L-alanine: step 1/1.</text>
</comment>
<dbReference type="InterPro" id="IPR011079">
    <property type="entry name" value="Ala_racemase_C"/>
</dbReference>
<keyword evidence="3" id="KW-0547">Nucleotide-binding</keyword>
<evidence type="ECO:0000256" key="4">
    <source>
        <dbReference type="ARBA" id="ARBA00022840"/>
    </source>
</evidence>
<dbReference type="InterPro" id="IPR051046">
    <property type="entry name" value="MurCDEF_CellWall_CoF430Synth"/>
</dbReference>
<dbReference type="InterPro" id="IPR013221">
    <property type="entry name" value="Mur_ligase_cen"/>
</dbReference>
<comment type="similarity">
    <text evidence="7">Belongs to the alanine racemase family.</text>
</comment>
<dbReference type="SUPFAM" id="SSF63418">
    <property type="entry name" value="MurE/MurF N-terminal domain"/>
    <property type="match status" value="1"/>
</dbReference>
<keyword evidence="6 7" id="KW-0413">Isomerase</keyword>
<keyword evidence="4" id="KW-0067">ATP-binding</keyword>
<keyword evidence="2 9" id="KW-0436">Ligase</keyword>
<dbReference type="InterPro" id="IPR009006">
    <property type="entry name" value="Ala_racemase/Decarboxylase_C"/>
</dbReference>
<dbReference type="RefSeq" id="WP_330146291.1">
    <property type="nucleotide sequence ID" value="NZ_JAZDQU010000002.1"/>
</dbReference>
<dbReference type="GO" id="GO:0016874">
    <property type="term" value="F:ligase activity"/>
    <property type="evidence" value="ECO:0007669"/>
    <property type="project" value="UniProtKB-KW"/>
</dbReference>
<dbReference type="NCBIfam" id="TIGR00492">
    <property type="entry name" value="alr"/>
    <property type="match status" value="1"/>
</dbReference>
<dbReference type="SUPFAM" id="SSF53244">
    <property type="entry name" value="MurD-like peptide ligases, peptide-binding domain"/>
    <property type="match status" value="1"/>
</dbReference>
<evidence type="ECO:0000313" key="10">
    <source>
        <dbReference type="Proteomes" id="UP001337681"/>
    </source>
</evidence>
<dbReference type="SUPFAM" id="SSF50621">
    <property type="entry name" value="Alanine racemase C-terminal domain-like"/>
    <property type="match status" value="1"/>
</dbReference>
<dbReference type="Pfam" id="PF01168">
    <property type="entry name" value="Ala_racemase_N"/>
    <property type="match status" value="1"/>
</dbReference>
<dbReference type="Gene3D" id="3.40.1390.10">
    <property type="entry name" value="MurE/MurF, N-terminal domain"/>
    <property type="match status" value="1"/>
</dbReference>
<gene>
    <name evidence="9" type="ORF">VRU49_08195</name>
</gene>
<dbReference type="InterPro" id="IPR036565">
    <property type="entry name" value="Mur-like_cat_sf"/>
</dbReference>
<feature type="active site" description="Proton acceptor; specific for L-alanine" evidence="7">
    <location>
        <position position="713"/>
    </location>
</feature>
<evidence type="ECO:0000259" key="8">
    <source>
        <dbReference type="SMART" id="SM01005"/>
    </source>
</evidence>
<organism evidence="9 10">
    <name type="scientific">Pedobacter flavus</name>
    <dbReference type="NCBI Taxonomy" id="3113906"/>
    <lineage>
        <taxon>Bacteria</taxon>
        <taxon>Pseudomonadati</taxon>
        <taxon>Bacteroidota</taxon>
        <taxon>Sphingobacteriia</taxon>
        <taxon>Sphingobacteriales</taxon>
        <taxon>Sphingobacteriaceae</taxon>
        <taxon>Pedobacter</taxon>
    </lineage>
</organism>
<keyword evidence="10" id="KW-1185">Reference proteome</keyword>
<dbReference type="CDD" id="cd00430">
    <property type="entry name" value="PLPDE_III_AR"/>
    <property type="match status" value="1"/>
</dbReference>
<dbReference type="HAMAP" id="MF_01201">
    <property type="entry name" value="Ala_racemase"/>
    <property type="match status" value="1"/>
</dbReference>
<evidence type="ECO:0000256" key="6">
    <source>
        <dbReference type="ARBA" id="ARBA00023235"/>
    </source>
</evidence>
<evidence type="ECO:0000256" key="5">
    <source>
        <dbReference type="ARBA" id="ARBA00022898"/>
    </source>
</evidence>
<feature type="binding site" evidence="7">
    <location>
        <position position="586"/>
    </location>
    <ligand>
        <name>substrate</name>
    </ligand>
</feature>
<protein>
    <recommendedName>
        <fullName evidence="7">Alanine racemase</fullName>
        <ecNumber evidence="7">5.1.1.1</ecNumber>
    </recommendedName>
</protein>
<comment type="caution">
    <text evidence="9">The sequence shown here is derived from an EMBL/GenBank/DDBJ whole genome shotgun (WGS) entry which is preliminary data.</text>
</comment>
<dbReference type="NCBIfam" id="NF008897">
    <property type="entry name" value="PRK11930.1"/>
    <property type="match status" value="1"/>
</dbReference>
<dbReference type="Gene3D" id="3.40.1190.10">
    <property type="entry name" value="Mur-like, catalytic domain"/>
    <property type="match status" value="1"/>
</dbReference>
<evidence type="ECO:0000256" key="1">
    <source>
        <dbReference type="ARBA" id="ARBA00001933"/>
    </source>
</evidence>
<name>A0ABU7H2E4_9SPHI</name>
<dbReference type="PANTHER" id="PTHR43024">
    <property type="entry name" value="UDP-N-ACETYLMURAMOYL-TRIPEPTIDE--D-ALANYL-D-ALANINE LIGASE"/>
    <property type="match status" value="1"/>
</dbReference>
<dbReference type="PRINTS" id="PR00992">
    <property type="entry name" value="ALARACEMASE"/>
</dbReference>
<comment type="catalytic activity">
    <reaction evidence="7">
        <text>L-alanine = D-alanine</text>
        <dbReference type="Rhea" id="RHEA:20249"/>
        <dbReference type="ChEBI" id="CHEBI:57416"/>
        <dbReference type="ChEBI" id="CHEBI:57972"/>
        <dbReference type="EC" id="5.1.1.1"/>
    </reaction>
</comment>
<dbReference type="SMART" id="SM01005">
    <property type="entry name" value="Ala_racemase_C"/>
    <property type="match status" value="1"/>
</dbReference>
<dbReference type="Pfam" id="PF08245">
    <property type="entry name" value="Mur_ligase_M"/>
    <property type="match status" value="1"/>
</dbReference>
<dbReference type="InterPro" id="IPR029066">
    <property type="entry name" value="PLP-binding_barrel"/>
</dbReference>
<feature type="binding site" evidence="7">
    <location>
        <position position="762"/>
    </location>
    <ligand>
        <name>substrate</name>
    </ligand>
</feature>
<feature type="active site" description="Proton acceptor; specific for D-alanine" evidence="7">
    <location>
        <position position="489"/>
    </location>
</feature>
<dbReference type="InterPro" id="IPR035911">
    <property type="entry name" value="MurE/MurF_N"/>
</dbReference>
<evidence type="ECO:0000256" key="3">
    <source>
        <dbReference type="ARBA" id="ARBA00022741"/>
    </source>
</evidence>
<dbReference type="Gene3D" id="3.90.190.20">
    <property type="entry name" value="Mur ligase, C-terminal domain"/>
    <property type="match status" value="1"/>
</dbReference>
<feature type="domain" description="Alanine racemase C-terminal" evidence="8">
    <location>
        <begin position="692"/>
        <end position="816"/>
    </location>
</feature>
<dbReference type="InterPro" id="IPR001608">
    <property type="entry name" value="Ala_racemase_N"/>
</dbReference>
<proteinExistence type="inferred from homology"/>
<evidence type="ECO:0000256" key="7">
    <source>
        <dbReference type="HAMAP-Rule" id="MF_01201"/>
    </source>
</evidence>
<accession>A0ABU7H2E4</accession>
<sequence length="818" mass="92236">MQSTLYNIQKIADIVNGKLYAFNSEHLIQTLVTDSRRINHPLNALFFAIKAQKDGHLFLKDAYQNQIRNFIVNVLPDLNQFKEANFIIVDDTLKALQQISAYHRNQFNIPVIGITGSNGKTIVKEWLYQLFAPDYSIIKSPGSYNSQIGVPLSVWQINNKHNLGIFEAGISNPLEMVKLRAVIQPTIGVLTNIREAHAAGFSSIKEKLSEKLQLFKEVDLLIYNKKDIQKSDLKELNIKKLFAWSRHGKADLTIIDEVPIEGKYYLRAYFQDKEIECLIPFSDEASIENGITCWAVMLALGIQPSIADERLERLSKVRMRLELKPGINHCSIIDDSYSADLPSLAIALDFLNQQNQHEQKTVILSDFFETGKSPENLYQEIAGLLNQKKVTRVIGIGTSIAEYGKFFKGEKQFFTDTTQFISALPALSFHKESILIKGARKFEFERISKLLTQKSHDTVLEVNLDAMTHNLNFYRSKLNEGVKIMAMVKAFSYGSGSFEIANLLQFNKVDYLAVAYADEGVALKQAGIKLPIMVMSPESSAFDKIIEHNLEPELYSLDVLQDFLSYLSDNTIDYPVHIKLDTGMHRLGFEEEQDDAIIDLLKSTNKIYVKSVFTHLVGSGNDDLKEFTLTQLNGFKTRAEKLSTALGYKFIKHALNTSGIDNFNEYQMDMVRLGIGLYGYDASVPAQSLRTVAVLKTTISQVKQIKPLETVGYDRKGVMPDGGKTATVKIGYADGYSRYFGHGVGKMMINGVLVSTIGSICMDMCMLDVTGLDVKRGDEVIVFNDELTIKNLADQIQTIPYEILTNISQRVKRVYFYE</sequence>
<feature type="modified residue" description="N6-(pyridoxal phosphate)lysine" evidence="7">
    <location>
        <position position="489"/>
    </location>
</feature>
<dbReference type="SUPFAM" id="SSF51419">
    <property type="entry name" value="PLP-binding barrel"/>
    <property type="match status" value="1"/>
</dbReference>
<dbReference type="Gene3D" id="2.40.37.10">
    <property type="entry name" value="Lyase, Ornithine Decarboxylase, Chain A, domain 1"/>
    <property type="match status" value="1"/>
</dbReference>
<dbReference type="InterPro" id="IPR036615">
    <property type="entry name" value="Mur_ligase_C_dom_sf"/>
</dbReference>